<reference evidence="2 3" key="1">
    <citation type="submission" date="2018-06" db="EMBL/GenBank/DDBJ databases">
        <authorList>
            <consortium name="Pathogen Informatics"/>
            <person name="Doyle S."/>
        </authorList>
    </citation>
    <scope>NUCLEOTIDE SEQUENCE [LARGE SCALE GENOMIC DNA]</scope>
    <source>
        <strain evidence="2 3">NCTC11685</strain>
    </source>
</reference>
<accession>A0A7H4N0K5</accession>
<evidence type="ECO:0000313" key="3">
    <source>
        <dbReference type="Proteomes" id="UP000254863"/>
    </source>
</evidence>
<protein>
    <submittedName>
        <fullName evidence="2">Uncharacterized protein</fullName>
    </submittedName>
</protein>
<dbReference type="AlphaFoldDB" id="A0A7H4N0K5"/>
<organism evidence="2 3">
    <name type="scientific">Klebsiella michiganensis</name>
    <dbReference type="NCBI Taxonomy" id="1134687"/>
    <lineage>
        <taxon>Bacteria</taxon>
        <taxon>Pseudomonadati</taxon>
        <taxon>Pseudomonadota</taxon>
        <taxon>Gammaproteobacteria</taxon>
        <taxon>Enterobacterales</taxon>
        <taxon>Enterobacteriaceae</taxon>
        <taxon>Klebsiella/Raoultella group</taxon>
        <taxon>Klebsiella</taxon>
    </lineage>
</organism>
<name>A0A7H4N0K5_9ENTR</name>
<evidence type="ECO:0000256" key="1">
    <source>
        <dbReference type="SAM" id="MobiDB-lite"/>
    </source>
</evidence>
<dbReference type="Proteomes" id="UP000254863">
    <property type="component" value="Unassembled WGS sequence"/>
</dbReference>
<feature type="region of interest" description="Disordered" evidence="1">
    <location>
        <begin position="1"/>
        <end position="56"/>
    </location>
</feature>
<feature type="compositionally biased region" description="Basic and acidic residues" evidence="1">
    <location>
        <begin position="37"/>
        <end position="56"/>
    </location>
</feature>
<proteinExistence type="predicted"/>
<sequence length="56" mass="6143">MIKKQTVEGGVPHRTPGREPRGLITLPAKAGKLGQIRHGDREIDPDANPHQEPRAD</sequence>
<gene>
    <name evidence="2" type="ORF">NCTC11685_00771</name>
</gene>
<evidence type="ECO:0000313" key="2">
    <source>
        <dbReference type="EMBL" id="STV72967.1"/>
    </source>
</evidence>
<dbReference type="EMBL" id="UGMS01000001">
    <property type="protein sequence ID" value="STV72967.1"/>
    <property type="molecule type" value="Genomic_DNA"/>
</dbReference>
<comment type="caution">
    <text evidence="2">The sequence shown here is derived from an EMBL/GenBank/DDBJ whole genome shotgun (WGS) entry which is preliminary data.</text>
</comment>